<accession>A0A7U7GBE4</accession>
<dbReference type="SMART" id="SM00850">
    <property type="entry name" value="LytTR"/>
    <property type="match status" value="1"/>
</dbReference>
<reference evidence="6 7" key="1">
    <citation type="journal article" date="2014" name="ISME J.">
        <title>Candidatus Competibacter-lineage genomes retrieved from metagenomes reveal functional metabolic diversity.</title>
        <authorList>
            <person name="McIlroy S.J."/>
            <person name="Albertsen M."/>
            <person name="Andresen E.K."/>
            <person name="Saunders A.M."/>
            <person name="Kristiansen R."/>
            <person name="Stokholm-Bjerregaard M."/>
            <person name="Nielsen K.L."/>
            <person name="Nielsen P.H."/>
        </authorList>
    </citation>
    <scope>NUCLEOTIDE SEQUENCE [LARGE SCALE GENOMIC DNA]</scope>
    <source>
        <strain evidence="6 7">Run_B_J11</strain>
    </source>
</reference>
<evidence type="ECO:0000313" key="7">
    <source>
        <dbReference type="Proteomes" id="UP000019184"/>
    </source>
</evidence>
<dbReference type="GO" id="GO:0032993">
    <property type="term" value="C:protein-DNA complex"/>
    <property type="evidence" value="ECO:0007669"/>
    <property type="project" value="TreeGrafter"/>
</dbReference>
<feature type="domain" description="HTH LytTR-type" evidence="5">
    <location>
        <begin position="142"/>
        <end position="242"/>
    </location>
</feature>
<proteinExistence type="predicted"/>
<organism evidence="6 7">
    <name type="scientific">Candidatus Contendobacter odensis Run_B_J11</name>
    <dbReference type="NCBI Taxonomy" id="1400861"/>
    <lineage>
        <taxon>Bacteria</taxon>
        <taxon>Pseudomonadati</taxon>
        <taxon>Pseudomonadota</taxon>
        <taxon>Gammaproteobacteria</taxon>
        <taxon>Candidatus Competibacteraceae</taxon>
        <taxon>Candidatus Contendibacter</taxon>
    </lineage>
</organism>
<keyword evidence="1" id="KW-0902">Two-component regulatory system</keyword>
<dbReference type="PANTHER" id="PTHR48111">
    <property type="entry name" value="REGULATOR OF RPOS"/>
    <property type="match status" value="1"/>
</dbReference>
<dbReference type="PROSITE" id="PS50110">
    <property type="entry name" value="RESPONSE_REGULATORY"/>
    <property type="match status" value="1"/>
</dbReference>
<evidence type="ECO:0000256" key="3">
    <source>
        <dbReference type="PROSITE-ProRule" id="PRU00169"/>
    </source>
</evidence>
<evidence type="ECO:0000256" key="2">
    <source>
        <dbReference type="ARBA" id="ARBA00023125"/>
    </source>
</evidence>
<evidence type="ECO:0000313" key="6">
    <source>
        <dbReference type="EMBL" id="CDH45163.1"/>
    </source>
</evidence>
<sequence>MNVLIVDDEPPARDRLRDLLNRLPDYQPCGEASNGAEALRLAISVQPDIVLLDIQMPGLDGLETARRLALLPQPPAVIFVTAYSKHALEAFDTHAVAYLLKPVRLERLEQALVSACHINRAQLSNLAAVHTEAGRTHVCARLGQRLALIPLADVFYFQADQKYVTVRHRHGEALIEESLKTLEQEIGSRGVRVHRNALAMAAQVAGLEKAPDGGCALSFHDIPDRLEVSRRHLPAIRLFLRDI</sequence>
<dbReference type="InterPro" id="IPR001789">
    <property type="entry name" value="Sig_transdc_resp-reg_receiver"/>
</dbReference>
<dbReference type="InterPro" id="IPR039420">
    <property type="entry name" value="WalR-like"/>
</dbReference>
<dbReference type="EMBL" id="CBTK010000126">
    <property type="protein sequence ID" value="CDH45163.1"/>
    <property type="molecule type" value="Genomic_DNA"/>
</dbReference>
<dbReference type="GO" id="GO:0000976">
    <property type="term" value="F:transcription cis-regulatory region binding"/>
    <property type="evidence" value="ECO:0007669"/>
    <property type="project" value="TreeGrafter"/>
</dbReference>
<dbReference type="Pfam" id="PF00072">
    <property type="entry name" value="Response_reg"/>
    <property type="match status" value="1"/>
</dbReference>
<dbReference type="GO" id="GO:0006355">
    <property type="term" value="P:regulation of DNA-templated transcription"/>
    <property type="evidence" value="ECO:0007669"/>
    <property type="project" value="TreeGrafter"/>
</dbReference>
<dbReference type="InterPro" id="IPR007492">
    <property type="entry name" value="LytTR_DNA-bd_dom"/>
</dbReference>
<dbReference type="Proteomes" id="UP000019184">
    <property type="component" value="Unassembled WGS sequence"/>
</dbReference>
<dbReference type="Pfam" id="PF04397">
    <property type="entry name" value="LytTR"/>
    <property type="match status" value="1"/>
</dbReference>
<dbReference type="SMART" id="SM00448">
    <property type="entry name" value="REC"/>
    <property type="match status" value="1"/>
</dbReference>
<dbReference type="GO" id="GO:0005829">
    <property type="term" value="C:cytosol"/>
    <property type="evidence" value="ECO:0007669"/>
    <property type="project" value="TreeGrafter"/>
</dbReference>
<dbReference type="InterPro" id="IPR011006">
    <property type="entry name" value="CheY-like_superfamily"/>
</dbReference>
<dbReference type="Gene3D" id="3.40.50.2300">
    <property type="match status" value="1"/>
</dbReference>
<gene>
    <name evidence="6" type="ORF">BN874_2110006</name>
</gene>
<dbReference type="GO" id="GO:0000156">
    <property type="term" value="F:phosphorelay response regulator activity"/>
    <property type="evidence" value="ECO:0007669"/>
    <property type="project" value="TreeGrafter"/>
</dbReference>
<dbReference type="PANTHER" id="PTHR48111:SF3">
    <property type="entry name" value="TRANSCRIPTIONAL REGULATORY PROTEIN BTSR"/>
    <property type="match status" value="1"/>
</dbReference>
<evidence type="ECO:0000259" key="5">
    <source>
        <dbReference type="PROSITE" id="PS50930"/>
    </source>
</evidence>
<evidence type="ECO:0000259" key="4">
    <source>
        <dbReference type="PROSITE" id="PS50110"/>
    </source>
</evidence>
<dbReference type="Gene3D" id="2.40.50.1020">
    <property type="entry name" value="LytTr DNA-binding domain"/>
    <property type="match status" value="1"/>
</dbReference>
<feature type="modified residue" description="4-aspartylphosphate" evidence="3">
    <location>
        <position position="53"/>
    </location>
</feature>
<comment type="caution">
    <text evidence="6">The sequence shown here is derived from an EMBL/GenBank/DDBJ whole genome shotgun (WGS) entry which is preliminary data.</text>
</comment>
<feature type="domain" description="Response regulatory" evidence="4">
    <location>
        <begin position="2"/>
        <end position="116"/>
    </location>
</feature>
<dbReference type="AlphaFoldDB" id="A0A7U7GBE4"/>
<name>A0A7U7GBE4_9GAMM</name>
<keyword evidence="2" id="KW-0238">DNA-binding</keyword>
<dbReference type="PROSITE" id="PS50930">
    <property type="entry name" value="HTH_LYTTR"/>
    <property type="match status" value="1"/>
</dbReference>
<protein>
    <submittedName>
        <fullName evidence="6">Response regulator receiver protein</fullName>
    </submittedName>
</protein>
<dbReference type="OrthoDB" id="9793421at2"/>
<keyword evidence="7" id="KW-1185">Reference proteome</keyword>
<keyword evidence="3" id="KW-0597">Phosphoprotein</keyword>
<evidence type="ECO:0000256" key="1">
    <source>
        <dbReference type="ARBA" id="ARBA00023012"/>
    </source>
</evidence>
<dbReference type="RefSeq" id="WP_034432605.1">
    <property type="nucleotide sequence ID" value="NZ_CBTK010000126.1"/>
</dbReference>
<dbReference type="SUPFAM" id="SSF52172">
    <property type="entry name" value="CheY-like"/>
    <property type="match status" value="1"/>
</dbReference>